<protein>
    <submittedName>
        <fullName evidence="2">Putative membrane protein</fullName>
    </submittedName>
</protein>
<accession>I5B4P9</accession>
<dbReference type="Pfam" id="PF04018">
    <property type="entry name" value="VCA0040-like"/>
    <property type="match status" value="1"/>
</dbReference>
<feature type="transmembrane region" description="Helical" evidence="1">
    <location>
        <begin position="15"/>
        <end position="42"/>
    </location>
</feature>
<keyword evidence="1" id="KW-0472">Membrane</keyword>
<feature type="transmembrane region" description="Helical" evidence="1">
    <location>
        <begin position="212"/>
        <end position="240"/>
    </location>
</feature>
<keyword evidence="1" id="KW-0812">Transmembrane</keyword>
<dbReference type="PANTHER" id="PTHR37308:SF1">
    <property type="entry name" value="POLYPRENYL-PHOSPHATE TRANSPORTER"/>
    <property type="match status" value="1"/>
</dbReference>
<dbReference type="RefSeq" id="WP_004074013.1">
    <property type="nucleotide sequence ID" value="NZ_CM001488.1"/>
</dbReference>
<proteinExistence type="predicted"/>
<evidence type="ECO:0000313" key="3">
    <source>
        <dbReference type="Proteomes" id="UP000005778"/>
    </source>
</evidence>
<sequence length="373" mass="40912">MSFSSSATSATIKELLMGFCLGVANIIPGVSGGTFLLVFGIYERVFLILNQINKNFVLKCLKLVFSCFMHPVQGVKNFYAFFKENGFFFLFKLAAGTAVAILALSSLMKYLLLHHFCVTYSFFFGLILVSIIIPVKMLKRFDARALLCLVGGVGITVWVSAMVNPYDKIKMKSDYLSRIFQVQGASAARPDASMPESGKIASTVQGYSPEDYLYIAFCGALAISATILPGVSGSLVLILMGTYFDVISAISELKSFHWETFVFLGIFGLGVIFGGLMFARLVSFVLYRCYNATMAFLGGLMVGSLYALWPFKETVLMAQQYVKQAGEIICLDNVAVQTNINVLPTKDDPVIAAFVFFVLGGIIMMLFVRKEAG</sequence>
<feature type="transmembrane region" description="Helical" evidence="1">
    <location>
        <begin position="87"/>
        <end position="105"/>
    </location>
</feature>
<organism evidence="2 3">
    <name type="scientific">Desulfobacter postgatei 2ac9</name>
    <dbReference type="NCBI Taxonomy" id="879212"/>
    <lineage>
        <taxon>Bacteria</taxon>
        <taxon>Pseudomonadati</taxon>
        <taxon>Thermodesulfobacteriota</taxon>
        <taxon>Desulfobacteria</taxon>
        <taxon>Desulfobacterales</taxon>
        <taxon>Desulfobacteraceae</taxon>
        <taxon>Desulfobacter</taxon>
    </lineage>
</organism>
<feature type="transmembrane region" description="Helical" evidence="1">
    <location>
        <begin position="117"/>
        <end position="137"/>
    </location>
</feature>
<feature type="transmembrane region" description="Helical" evidence="1">
    <location>
        <begin position="260"/>
        <end position="282"/>
    </location>
</feature>
<dbReference type="AlphaFoldDB" id="I5B4P9"/>
<feature type="transmembrane region" description="Helical" evidence="1">
    <location>
        <begin position="350"/>
        <end position="368"/>
    </location>
</feature>
<gene>
    <name evidence="2" type="ORF">DespoDRAFT_02618</name>
</gene>
<dbReference type="HOGENOM" id="CLU_055621_0_0_7"/>
<dbReference type="EMBL" id="CM001488">
    <property type="protein sequence ID" value="EIM64462.1"/>
    <property type="molecule type" value="Genomic_DNA"/>
</dbReference>
<dbReference type="Proteomes" id="UP000005778">
    <property type="component" value="Chromosome"/>
</dbReference>
<dbReference type="InterPro" id="IPR007163">
    <property type="entry name" value="VCA0040-like"/>
</dbReference>
<reference evidence="2 3" key="1">
    <citation type="submission" date="2011-09" db="EMBL/GenBank/DDBJ databases">
        <authorList>
            <consortium name="US DOE Joint Genome Institute (JGI-PGF)"/>
            <person name="Lucas S."/>
            <person name="Han J."/>
            <person name="Lapidus A."/>
            <person name="Cheng J.-F."/>
            <person name="Goodwin L."/>
            <person name="Pitluck S."/>
            <person name="Peters L."/>
            <person name="Land M.L."/>
            <person name="Hauser L."/>
            <person name="Orellana R."/>
            <person name="Lovley D."/>
            <person name="Woyke T.J."/>
        </authorList>
    </citation>
    <scope>NUCLEOTIDE SEQUENCE [LARGE SCALE GENOMIC DNA]</scope>
    <source>
        <strain evidence="2 3">2ac9</strain>
    </source>
</reference>
<evidence type="ECO:0000313" key="2">
    <source>
        <dbReference type="EMBL" id="EIM64462.1"/>
    </source>
</evidence>
<feature type="transmembrane region" description="Helical" evidence="1">
    <location>
        <begin position="289"/>
        <end position="309"/>
    </location>
</feature>
<dbReference type="STRING" id="879212.DespoDRAFT_02618"/>
<dbReference type="PANTHER" id="PTHR37308">
    <property type="entry name" value="INTEGRAL MEMBRANE PROTEIN"/>
    <property type="match status" value="1"/>
</dbReference>
<keyword evidence="3" id="KW-1185">Reference proteome</keyword>
<evidence type="ECO:0000256" key="1">
    <source>
        <dbReference type="SAM" id="Phobius"/>
    </source>
</evidence>
<name>I5B4P9_9BACT</name>
<dbReference type="eggNOG" id="COG2035">
    <property type="taxonomic scope" value="Bacteria"/>
</dbReference>
<reference evidence="2 3" key="2">
    <citation type="submission" date="2012-02" db="EMBL/GenBank/DDBJ databases">
        <title>Improved High-Quality Draft sequence of Desulfobacter postgatei 2ac9.</title>
        <authorList>
            <consortium name="US DOE Joint Genome Institute"/>
            <person name="Lucas S."/>
            <person name="Han J."/>
            <person name="Lapidus A."/>
            <person name="Cheng J.-F."/>
            <person name="Goodwin L."/>
            <person name="Pitluck S."/>
            <person name="Peters L."/>
            <person name="Ovchinnikova G."/>
            <person name="Held B."/>
            <person name="Detter J.C."/>
            <person name="Han C."/>
            <person name="Tapia R."/>
            <person name="Land M."/>
            <person name="Hauser L."/>
            <person name="Kyrpides N."/>
            <person name="Ivanova N."/>
            <person name="Pagani I."/>
            <person name="Orellana R."/>
            <person name="Lovley D."/>
            <person name="Woyke T."/>
        </authorList>
    </citation>
    <scope>NUCLEOTIDE SEQUENCE [LARGE SCALE GENOMIC DNA]</scope>
    <source>
        <strain evidence="2 3">2ac9</strain>
    </source>
</reference>
<keyword evidence="1" id="KW-1133">Transmembrane helix</keyword>
<feature type="transmembrane region" description="Helical" evidence="1">
    <location>
        <begin position="143"/>
        <end position="163"/>
    </location>
</feature>